<organism evidence="2 3">
    <name type="scientific">Oryza sativa subsp. japonica</name>
    <name type="common">Rice</name>
    <dbReference type="NCBI Taxonomy" id="39947"/>
    <lineage>
        <taxon>Eukaryota</taxon>
        <taxon>Viridiplantae</taxon>
        <taxon>Streptophyta</taxon>
        <taxon>Embryophyta</taxon>
        <taxon>Tracheophyta</taxon>
        <taxon>Spermatophyta</taxon>
        <taxon>Magnoliopsida</taxon>
        <taxon>Liliopsida</taxon>
        <taxon>Poales</taxon>
        <taxon>Poaceae</taxon>
        <taxon>BOP clade</taxon>
        <taxon>Oryzoideae</taxon>
        <taxon>Oryzeae</taxon>
        <taxon>Oryzinae</taxon>
        <taxon>Oryza</taxon>
        <taxon>Oryza sativa</taxon>
    </lineage>
</organism>
<evidence type="ECO:0000313" key="3">
    <source>
        <dbReference type="Proteomes" id="UP000000763"/>
    </source>
</evidence>
<protein>
    <submittedName>
        <fullName evidence="2">Uncharacterized protein</fullName>
    </submittedName>
</protein>
<evidence type="ECO:0000256" key="1">
    <source>
        <dbReference type="SAM" id="Phobius"/>
    </source>
</evidence>
<proteinExistence type="predicted"/>
<keyword evidence="1" id="KW-0472">Membrane</keyword>
<dbReference type="AlphaFoldDB" id="Q5Z9Z9"/>
<keyword evidence="1" id="KW-0812">Transmembrane</keyword>
<sequence>MESSSPLATRGIHSVVIDTHFHHSHLPLPPFRFRLAITMVVIAASTASRLFAEIRLQLLDLRMYPSSARRNRHLLDVVCSLFNTIQEEAGVGACRRRES</sequence>
<name>Q5Z9Z9_ORYSJ</name>
<dbReference type="EMBL" id="AP003543">
    <property type="protein sequence ID" value="BAD61611.1"/>
    <property type="molecule type" value="Genomic_DNA"/>
</dbReference>
<reference evidence="3" key="1">
    <citation type="journal article" date="2005" name="Nature">
        <title>The map-based sequence of the rice genome.</title>
        <authorList>
            <consortium name="International rice genome sequencing project (IRGSP)"/>
            <person name="Matsumoto T."/>
            <person name="Wu J."/>
            <person name="Kanamori H."/>
            <person name="Katayose Y."/>
            <person name="Fujisawa M."/>
            <person name="Namiki N."/>
            <person name="Mizuno H."/>
            <person name="Yamamoto K."/>
            <person name="Antonio B.A."/>
            <person name="Baba T."/>
            <person name="Sakata K."/>
            <person name="Nagamura Y."/>
            <person name="Aoki H."/>
            <person name="Arikawa K."/>
            <person name="Arita K."/>
            <person name="Bito T."/>
            <person name="Chiden Y."/>
            <person name="Fujitsuka N."/>
            <person name="Fukunaka R."/>
            <person name="Hamada M."/>
            <person name="Harada C."/>
            <person name="Hayashi A."/>
            <person name="Hijishita S."/>
            <person name="Honda M."/>
            <person name="Hosokawa S."/>
            <person name="Ichikawa Y."/>
            <person name="Idonuma A."/>
            <person name="Iijima M."/>
            <person name="Ikeda M."/>
            <person name="Ikeno M."/>
            <person name="Ito K."/>
            <person name="Ito S."/>
            <person name="Ito T."/>
            <person name="Ito Y."/>
            <person name="Ito Y."/>
            <person name="Iwabuchi A."/>
            <person name="Kamiya K."/>
            <person name="Karasawa W."/>
            <person name="Kurita K."/>
            <person name="Katagiri S."/>
            <person name="Kikuta A."/>
            <person name="Kobayashi H."/>
            <person name="Kobayashi N."/>
            <person name="Machita K."/>
            <person name="Maehara T."/>
            <person name="Masukawa M."/>
            <person name="Mizubayashi T."/>
            <person name="Mukai Y."/>
            <person name="Nagasaki H."/>
            <person name="Nagata Y."/>
            <person name="Naito S."/>
            <person name="Nakashima M."/>
            <person name="Nakama Y."/>
            <person name="Nakamichi Y."/>
            <person name="Nakamura M."/>
            <person name="Meguro A."/>
            <person name="Negishi M."/>
            <person name="Ohta I."/>
            <person name="Ohta T."/>
            <person name="Okamoto M."/>
            <person name="Ono N."/>
            <person name="Saji S."/>
            <person name="Sakaguchi M."/>
            <person name="Sakai K."/>
            <person name="Shibata M."/>
            <person name="Shimokawa T."/>
            <person name="Song J."/>
            <person name="Takazaki Y."/>
            <person name="Terasawa K."/>
            <person name="Tsugane M."/>
            <person name="Tsuji K."/>
            <person name="Ueda S."/>
            <person name="Waki K."/>
            <person name="Yamagata H."/>
            <person name="Yamamoto M."/>
            <person name="Yamamoto S."/>
            <person name="Yamane H."/>
            <person name="Yoshiki S."/>
            <person name="Yoshihara R."/>
            <person name="Yukawa K."/>
            <person name="Zhong H."/>
            <person name="Yano M."/>
            <person name="Yuan Q."/>
            <person name="Ouyang S."/>
            <person name="Liu J."/>
            <person name="Jones K.M."/>
            <person name="Gansberger K."/>
            <person name="Moffat K."/>
            <person name="Hill J."/>
            <person name="Bera J."/>
            <person name="Fadrosh D."/>
            <person name="Jin S."/>
            <person name="Johri S."/>
            <person name="Kim M."/>
            <person name="Overton L."/>
            <person name="Reardon M."/>
            <person name="Tsitrin T."/>
            <person name="Vuong H."/>
            <person name="Weaver B."/>
            <person name="Ciecko A."/>
            <person name="Tallon L."/>
            <person name="Jackson J."/>
            <person name="Pai G."/>
            <person name="Aken S.V."/>
            <person name="Utterback T."/>
            <person name="Reidmuller S."/>
            <person name="Feldblyum T."/>
            <person name="Hsiao J."/>
            <person name="Zismann V."/>
            <person name="Iobst S."/>
            <person name="de Vazeille A.R."/>
            <person name="Buell C.R."/>
            <person name="Ying K."/>
            <person name="Li Y."/>
            <person name="Lu T."/>
            <person name="Huang Y."/>
            <person name="Zhao Q."/>
            <person name="Feng Q."/>
            <person name="Zhang L."/>
            <person name="Zhu J."/>
            <person name="Weng Q."/>
            <person name="Mu J."/>
            <person name="Lu Y."/>
            <person name="Fan D."/>
            <person name="Liu Y."/>
            <person name="Guan J."/>
            <person name="Zhang Y."/>
            <person name="Yu S."/>
            <person name="Liu X."/>
            <person name="Zhang Y."/>
            <person name="Hong G."/>
            <person name="Han B."/>
            <person name="Choisne N."/>
            <person name="Demange N."/>
            <person name="Orjeda G."/>
            <person name="Samain S."/>
            <person name="Cattolico L."/>
            <person name="Pelletier E."/>
            <person name="Couloux A."/>
            <person name="Segurens B."/>
            <person name="Wincker P."/>
            <person name="D'Hont A."/>
            <person name="Scarpelli C."/>
            <person name="Weissenbach J."/>
            <person name="Salanoubat M."/>
            <person name="Quetier F."/>
            <person name="Yu Y."/>
            <person name="Kim H.R."/>
            <person name="Rambo T."/>
            <person name="Currie J."/>
            <person name="Collura K."/>
            <person name="Luo M."/>
            <person name="Yang T."/>
            <person name="Ammiraju J.S.S."/>
            <person name="Engler F."/>
            <person name="Soderlund C."/>
            <person name="Wing R.A."/>
            <person name="Palmer L.E."/>
            <person name="de la Bastide M."/>
            <person name="Spiegel L."/>
            <person name="Nascimento L."/>
            <person name="Zutavern T."/>
            <person name="O'Shaughnessy A."/>
            <person name="Dike S."/>
            <person name="Dedhia N."/>
            <person name="Preston R."/>
            <person name="Balija V."/>
            <person name="McCombie W.R."/>
            <person name="Chow T."/>
            <person name="Chen H."/>
            <person name="Chung M."/>
            <person name="Chen C."/>
            <person name="Shaw J."/>
            <person name="Wu H."/>
            <person name="Hsiao K."/>
            <person name="Chao Y."/>
            <person name="Chu M."/>
            <person name="Cheng C."/>
            <person name="Hour A."/>
            <person name="Lee P."/>
            <person name="Lin S."/>
            <person name="Lin Y."/>
            <person name="Liou J."/>
            <person name="Liu S."/>
            <person name="Hsing Y."/>
            <person name="Raghuvanshi S."/>
            <person name="Mohanty A."/>
            <person name="Bharti A.K."/>
            <person name="Gaur A."/>
            <person name="Gupta V."/>
            <person name="Kumar D."/>
            <person name="Ravi V."/>
            <person name="Vij S."/>
            <person name="Kapur A."/>
            <person name="Khurana P."/>
            <person name="Khurana P."/>
            <person name="Khurana J.P."/>
            <person name="Tyagi A.K."/>
            <person name="Gaikwad K."/>
            <person name="Singh A."/>
            <person name="Dalal V."/>
            <person name="Srivastava S."/>
            <person name="Dixit A."/>
            <person name="Pal A.K."/>
            <person name="Ghazi I.A."/>
            <person name="Yadav M."/>
            <person name="Pandit A."/>
            <person name="Bhargava A."/>
            <person name="Sureshbabu K."/>
            <person name="Batra K."/>
            <person name="Sharma T.R."/>
            <person name="Mohapatra T."/>
            <person name="Singh N.K."/>
            <person name="Messing J."/>
            <person name="Nelson A.B."/>
            <person name="Fuks G."/>
            <person name="Kavchok S."/>
            <person name="Keizer G."/>
            <person name="Linton E."/>
            <person name="Llaca V."/>
            <person name="Song R."/>
            <person name="Tanyolac B."/>
            <person name="Young S."/>
            <person name="Ho-Il K."/>
            <person name="Hahn J.H."/>
            <person name="Sangsakoo G."/>
            <person name="Vanavichit A."/>
            <person name="de Mattos Luiz.A.T."/>
            <person name="Zimmer P.D."/>
            <person name="Malone G."/>
            <person name="Dellagostin O."/>
            <person name="de Oliveira A.C."/>
            <person name="Bevan M."/>
            <person name="Bancroft I."/>
            <person name="Minx P."/>
            <person name="Cordum H."/>
            <person name="Wilson R."/>
            <person name="Cheng Z."/>
            <person name="Jin W."/>
            <person name="Jiang J."/>
            <person name="Leong S.A."/>
            <person name="Iwama H."/>
            <person name="Gojobori T."/>
            <person name="Itoh T."/>
            <person name="Niimura Y."/>
            <person name="Fujii Y."/>
            <person name="Habara T."/>
            <person name="Sakai H."/>
            <person name="Sato Y."/>
            <person name="Wilson G."/>
            <person name="Kumar K."/>
            <person name="McCouch S."/>
            <person name="Juretic N."/>
            <person name="Hoen D."/>
            <person name="Wright S."/>
            <person name="Bruskiewich R."/>
            <person name="Bureau T."/>
            <person name="Miyao A."/>
            <person name="Hirochika H."/>
            <person name="Nishikawa T."/>
            <person name="Kadowaki K."/>
            <person name="Sugiura M."/>
            <person name="Burr B."/>
            <person name="Sasaki T."/>
        </authorList>
    </citation>
    <scope>NUCLEOTIDE SEQUENCE [LARGE SCALE GENOMIC DNA]</scope>
    <source>
        <strain evidence="3">cv. Nipponbare</strain>
    </source>
</reference>
<gene>
    <name evidence="2" type="primary">P0592B08.22</name>
</gene>
<evidence type="ECO:0000313" key="2">
    <source>
        <dbReference type="EMBL" id="BAD61611.1"/>
    </source>
</evidence>
<reference evidence="3" key="2">
    <citation type="journal article" date="2008" name="Nucleic Acids Res.">
        <title>The rice annotation project database (RAP-DB): 2008 update.</title>
        <authorList>
            <consortium name="The rice annotation project (RAP)"/>
        </authorList>
    </citation>
    <scope>GENOME REANNOTATION</scope>
    <source>
        <strain evidence="3">cv. Nipponbare</strain>
    </source>
</reference>
<feature type="transmembrane region" description="Helical" evidence="1">
    <location>
        <begin position="31"/>
        <end position="52"/>
    </location>
</feature>
<dbReference type="Proteomes" id="UP000000763">
    <property type="component" value="Chromosome 6"/>
</dbReference>
<accession>Q5Z9Z9</accession>
<keyword evidence="1" id="KW-1133">Transmembrane helix</keyword>